<proteinExistence type="predicted"/>
<dbReference type="EC" id="2.5.1.18" evidence="2"/>
<reference evidence="2 3" key="1">
    <citation type="submission" date="2016-03" db="EMBL/GenBank/DDBJ databases">
        <title>Complete genome sequence of Shewanella psychrophila WP2, a deep sea bacterium isolated from west Pacific sediment.</title>
        <authorList>
            <person name="Xu G."/>
            <person name="Jian H."/>
        </authorList>
    </citation>
    <scope>NUCLEOTIDE SEQUENCE [LARGE SCALE GENOMIC DNA]</scope>
    <source>
        <strain evidence="2 3">WP2</strain>
    </source>
</reference>
<evidence type="ECO:0000259" key="1">
    <source>
        <dbReference type="PROSITE" id="PS50404"/>
    </source>
</evidence>
<dbReference type="InterPro" id="IPR040079">
    <property type="entry name" value="Glutathione_S-Trfase"/>
</dbReference>
<sequence>MQLYIGNKNYSSWSLRAWLMAAKSGIDFEEVMLKLDTPSFYQQLKGISPTLRVPTLVDGDVTVWDSLAICEYLNDTYLAGEAWPSDPKQKAKARSIANEMHSGFNAVRNELPMNIRATRCLQLSDTAKQDIKRIDAIWSQQMLECNTADTGGWLFGNWSIADMMFAPVVMRFRTYGIIVSDASRRYMAHVAECPTMQRWMADALKETDIVDADEAGVEL</sequence>
<dbReference type="SUPFAM" id="SSF52833">
    <property type="entry name" value="Thioredoxin-like"/>
    <property type="match status" value="1"/>
</dbReference>
<dbReference type="KEGG" id="spsw:Sps_04551"/>
<evidence type="ECO:0000313" key="3">
    <source>
        <dbReference type="Proteomes" id="UP000189545"/>
    </source>
</evidence>
<dbReference type="SFLD" id="SFLDS00019">
    <property type="entry name" value="Glutathione_Transferase_(cytos"/>
    <property type="match status" value="1"/>
</dbReference>
<dbReference type="InterPro" id="IPR036249">
    <property type="entry name" value="Thioredoxin-like_sf"/>
</dbReference>
<dbReference type="GO" id="GO:0006749">
    <property type="term" value="P:glutathione metabolic process"/>
    <property type="evidence" value="ECO:0007669"/>
    <property type="project" value="TreeGrafter"/>
</dbReference>
<name>A0A1S6HVN3_9GAMM</name>
<keyword evidence="3" id="KW-1185">Reference proteome</keyword>
<organism evidence="2 3">
    <name type="scientific">Shewanella psychrophila</name>
    <dbReference type="NCBI Taxonomy" id="225848"/>
    <lineage>
        <taxon>Bacteria</taxon>
        <taxon>Pseudomonadati</taxon>
        <taxon>Pseudomonadota</taxon>
        <taxon>Gammaproteobacteria</taxon>
        <taxon>Alteromonadales</taxon>
        <taxon>Shewanellaceae</taxon>
        <taxon>Shewanella</taxon>
    </lineage>
</organism>
<dbReference type="Proteomes" id="UP000189545">
    <property type="component" value="Chromosome"/>
</dbReference>
<dbReference type="GO" id="GO:0016034">
    <property type="term" value="F:maleylacetoacetate isomerase activity"/>
    <property type="evidence" value="ECO:0007669"/>
    <property type="project" value="TreeGrafter"/>
</dbReference>
<dbReference type="SUPFAM" id="SSF47616">
    <property type="entry name" value="GST C-terminal domain-like"/>
    <property type="match status" value="1"/>
</dbReference>
<dbReference type="InterPro" id="IPR004045">
    <property type="entry name" value="Glutathione_S-Trfase_N"/>
</dbReference>
<dbReference type="GO" id="GO:0006559">
    <property type="term" value="P:L-phenylalanine catabolic process"/>
    <property type="evidence" value="ECO:0007669"/>
    <property type="project" value="TreeGrafter"/>
</dbReference>
<dbReference type="Gene3D" id="3.40.30.10">
    <property type="entry name" value="Glutaredoxin"/>
    <property type="match status" value="1"/>
</dbReference>
<dbReference type="SFLD" id="SFLDG00358">
    <property type="entry name" value="Main_(cytGST)"/>
    <property type="match status" value="1"/>
</dbReference>
<protein>
    <submittedName>
        <fullName evidence="2">Glutathione S-transferase</fullName>
        <ecNumber evidence="2">2.5.1.18</ecNumber>
    </submittedName>
</protein>
<dbReference type="GO" id="GO:0004364">
    <property type="term" value="F:glutathione transferase activity"/>
    <property type="evidence" value="ECO:0007669"/>
    <property type="project" value="UniProtKB-EC"/>
</dbReference>
<dbReference type="PANTHER" id="PTHR42673">
    <property type="entry name" value="MALEYLACETOACETATE ISOMERASE"/>
    <property type="match status" value="1"/>
</dbReference>
<accession>A0A1S6HVN3</accession>
<dbReference type="InterPro" id="IPR036282">
    <property type="entry name" value="Glutathione-S-Trfase_C_sf"/>
</dbReference>
<dbReference type="EMBL" id="CP014782">
    <property type="protein sequence ID" value="AQS39636.1"/>
    <property type="molecule type" value="Genomic_DNA"/>
</dbReference>
<gene>
    <name evidence="2" type="ORF">Sps_04551</name>
</gene>
<dbReference type="FunFam" id="3.40.30.10:FF:000206">
    <property type="entry name" value="Probable glutathione S-transferase"/>
    <property type="match status" value="1"/>
</dbReference>
<feature type="domain" description="GST N-terminal" evidence="1">
    <location>
        <begin position="1"/>
        <end position="81"/>
    </location>
</feature>
<dbReference type="STRING" id="225848.Sps_04551"/>
<dbReference type="CDD" id="cd03194">
    <property type="entry name" value="GST_C_3"/>
    <property type="match status" value="1"/>
</dbReference>
<dbReference type="CDD" id="cd03043">
    <property type="entry name" value="GST_N_1"/>
    <property type="match status" value="1"/>
</dbReference>
<dbReference type="PROSITE" id="PS50404">
    <property type="entry name" value="GST_NTER"/>
    <property type="match status" value="1"/>
</dbReference>
<dbReference type="OrthoDB" id="9799538at2"/>
<dbReference type="Gene3D" id="1.20.1050.10">
    <property type="match status" value="1"/>
</dbReference>
<dbReference type="RefSeq" id="WP_077754503.1">
    <property type="nucleotide sequence ID" value="NZ_CP014782.1"/>
</dbReference>
<evidence type="ECO:0000313" key="2">
    <source>
        <dbReference type="EMBL" id="AQS39636.1"/>
    </source>
</evidence>
<dbReference type="AlphaFoldDB" id="A0A1S6HVN3"/>
<dbReference type="PANTHER" id="PTHR42673:SF4">
    <property type="entry name" value="MALEYLACETOACETATE ISOMERASE"/>
    <property type="match status" value="1"/>
</dbReference>
<keyword evidence="2" id="KW-0808">Transferase</keyword>
<dbReference type="Pfam" id="PF13409">
    <property type="entry name" value="GST_N_2"/>
    <property type="match status" value="1"/>
</dbReference>